<dbReference type="EMBL" id="JASNVP010000002">
    <property type="protein sequence ID" value="MDK4325322.1"/>
    <property type="molecule type" value="Genomic_DNA"/>
</dbReference>
<evidence type="ECO:0000256" key="1">
    <source>
        <dbReference type="SAM" id="MobiDB-lite"/>
    </source>
</evidence>
<feature type="region of interest" description="Disordered" evidence="1">
    <location>
        <begin position="17"/>
        <end position="36"/>
    </location>
</feature>
<protein>
    <submittedName>
        <fullName evidence="2">DUF4192 domain-containing protein</fullName>
    </submittedName>
</protein>
<name>A0AAP4BY39_9CORY</name>
<sequence length="383" mass="41778">MVVSSILVIMSRQRRKHRTARNDLRQQGIPEQSSNSPALLDVHPGELIANIPGLLGFYPEESLVVQGFYAKPDGSVEIGPTVRVDLSAELPCTEIDRYLENAQCSFHVGFVITAEATDNPGPEGISGRQHREWYRSLNEAMVADTPALQACWIVDETRQGANYHLLFDGSAEQESTGSGCWQRGKVASVTASPAMRPWRQRNELPSLTRSEAFAYLLGDDPDRSKAERAERTRRVQWIADAPGGVLGYAASDAENLLAGISHNEVTAAELQKEEDILEKVGTWMSRTSLRDEVMEPMVSNPLPAQELLIATARSLTGEPRANALAILAVIFLELGKNLNASQALTEALDEDPGHNLSQLLFAAMSARAEDAALAAIKQGIQGR</sequence>
<dbReference type="RefSeq" id="WP_161796680.1">
    <property type="nucleotide sequence ID" value="NZ_JASNVP010000002.1"/>
</dbReference>
<accession>A0AAP4BY39</accession>
<dbReference type="AlphaFoldDB" id="A0AAP4BY39"/>
<dbReference type="InterPro" id="IPR025447">
    <property type="entry name" value="DUF4192"/>
</dbReference>
<organism evidence="2 3">
    <name type="scientific">Corynebacterium propinquum</name>
    <dbReference type="NCBI Taxonomy" id="43769"/>
    <lineage>
        <taxon>Bacteria</taxon>
        <taxon>Bacillati</taxon>
        <taxon>Actinomycetota</taxon>
        <taxon>Actinomycetes</taxon>
        <taxon>Mycobacteriales</taxon>
        <taxon>Corynebacteriaceae</taxon>
        <taxon>Corynebacterium</taxon>
    </lineage>
</organism>
<dbReference type="Pfam" id="PF13830">
    <property type="entry name" value="DUF4192"/>
    <property type="match status" value="1"/>
</dbReference>
<dbReference type="Proteomes" id="UP001226160">
    <property type="component" value="Unassembled WGS sequence"/>
</dbReference>
<evidence type="ECO:0000313" key="2">
    <source>
        <dbReference type="EMBL" id="MDK4325322.1"/>
    </source>
</evidence>
<proteinExistence type="predicted"/>
<reference evidence="2" key="1">
    <citation type="submission" date="2023-05" db="EMBL/GenBank/DDBJ databases">
        <title>Metabolic capabilities are highly conserved among human nasal-associated Corynebacterium species in pangenomic analyses.</title>
        <authorList>
            <person name="Tran T.H."/>
            <person name="Roberts A.Q."/>
            <person name="Escapa I.F."/>
            <person name="Gao W."/>
            <person name="Conlan S."/>
            <person name="Kong H."/>
            <person name="Segre J.A."/>
            <person name="Kelly M.S."/>
            <person name="Lemon K.P."/>
        </authorList>
    </citation>
    <scope>NUCLEOTIDE SEQUENCE</scope>
    <source>
        <strain evidence="2">KPL2654</strain>
    </source>
</reference>
<comment type="caution">
    <text evidence="2">The sequence shown here is derived from an EMBL/GenBank/DDBJ whole genome shotgun (WGS) entry which is preliminary data.</text>
</comment>
<evidence type="ECO:0000313" key="3">
    <source>
        <dbReference type="Proteomes" id="UP001226160"/>
    </source>
</evidence>
<gene>
    <name evidence="2" type="ORF">QPX54_02150</name>
</gene>